<feature type="non-terminal residue" evidence="2">
    <location>
        <position position="406"/>
    </location>
</feature>
<organism evidence="2 3">
    <name type="scientific">Paraphaeosphaeria sporulosa</name>
    <dbReference type="NCBI Taxonomy" id="1460663"/>
    <lineage>
        <taxon>Eukaryota</taxon>
        <taxon>Fungi</taxon>
        <taxon>Dikarya</taxon>
        <taxon>Ascomycota</taxon>
        <taxon>Pezizomycotina</taxon>
        <taxon>Dothideomycetes</taxon>
        <taxon>Pleosporomycetidae</taxon>
        <taxon>Pleosporales</taxon>
        <taxon>Massarineae</taxon>
        <taxon>Didymosphaeriaceae</taxon>
        <taxon>Paraphaeosphaeria</taxon>
    </lineage>
</organism>
<feature type="compositionally biased region" description="Polar residues" evidence="1">
    <location>
        <begin position="28"/>
        <end position="37"/>
    </location>
</feature>
<dbReference type="Proteomes" id="UP000077069">
    <property type="component" value="Unassembled WGS sequence"/>
</dbReference>
<gene>
    <name evidence="2" type="ORF">CC84DRAFT_1127125</name>
</gene>
<dbReference type="AlphaFoldDB" id="A0A177C2S5"/>
<protein>
    <submittedName>
        <fullName evidence="2">Uncharacterized protein</fullName>
    </submittedName>
</protein>
<feature type="region of interest" description="Disordered" evidence="1">
    <location>
        <begin position="261"/>
        <end position="406"/>
    </location>
</feature>
<feature type="compositionally biased region" description="Polar residues" evidence="1">
    <location>
        <begin position="56"/>
        <end position="70"/>
    </location>
</feature>
<proteinExistence type="predicted"/>
<dbReference type="InParanoid" id="A0A177C2S5"/>
<evidence type="ECO:0000256" key="1">
    <source>
        <dbReference type="SAM" id="MobiDB-lite"/>
    </source>
</evidence>
<keyword evidence="3" id="KW-1185">Reference proteome</keyword>
<feature type="region of interest" description="Disordered" evidence="1">
    <location>
        <begin position="1"/>
        <end position="91"/>
    </location>
</feature>
<evidence type="ECO:0000313" key="3">
    <source>
        <dbReference type="Proteomes" id="UP000077069"/>
    </source>
</evidence>
<evidence type="ECO:0000313" key="2">
    <source>
        <dbReference type="EMBL" id="OAG01451.1"/>
    </source>
</evidence>
<feature type="compositionally biased region" description="Basic and acidic residues" evidence="1">
    <location>
        <begin position="369"/>
        <end position="380"/>
    </location>
</feature>
<dbReference type="EMBL" id="KV441557">
    <property type="protein sequence ID" value="OAG01451.1"/>
    <property type="molecule type" value="Genomic_DNA"/>
</dbReference>
<reference evidence="2 3" key="1">
    <citation type="submission" date="2016-05" db="EMBL/GenBank/DDBJ databases">
        <title>Comparative analysis of secretome profiles of manganese(II)-oxidizing ascomycete fungi.</title>
        <authorList>
            <consortium name="DOE Joint Genome Institute"/>
            <person name="Zeiner C.A."/>
            <person name="Purvine S.O."/>
            <person name="Zink E.M."/>
            <person name="Wu S."/>
            <person name="Pasa-Tolic L."/>
            <person name="Chaput D.L."/>
            <person name="Haridas S."/>
            <person name="Grigoriev I.V."/>
            <person name="Santelli C.M."/>
            <person name="Hansel C.M."/>
        </authorList>
    </citation>
    <scope>NUCLEOTIDE SEQUENCE [LARGE SCALE GENOMIC DNA]</scope>
    <source>
        <strain evidence="2 3">AP3s5-JAC2a</strain>
    </source>
</reference>
<dbReference type="STRING" id="1460663.A0A177C2S5"/>
<sequence length="406" mass="45519">MPGLFSPSPHQRCHSRPRLYEPVPRFPTASSETSGLQVTDDDHATRKRSRYDEIPLQSSAFTFTANPQHNSPWSYSQSYSRSSLRSPPPLANDRYELAGGVEVTDRFARQNGNLDDYFHLEKQREMWSTPTSPHYGIPPHLQPDERPVTPPSAKPRMLNQLMNIVGGVAGKLYQFCSVPFRGFQAGGGQAYSFDNEEVAAKLGLHEDDTSLPNGTIQQIAPTNCRDNDYGVESIDSVREERPGAKRQRTAESWVVVNNQGDMVSQPSTPRIAARRVPSHTRSPSQIPRPVSRVNMATPAHKRPSLIPVSRRSTMDRTSFYGSASTNPQSPGHVRSYSRQSYGSPVLSNDKSSKKKSPLPPESQRLVNKLRREEVEDDARMRRMSSQMSAMLREAREALGSKFEIED</sequence>
<feature type="compositionally biased region" description="Low complexity" evidence="1">
    <location>
        <begin position="71"/>
        <end position="85"/>
    </location>
</feature>
<dbReference type="GeneID" id="28759250"/>
<name>A0A177C2S5_9PLEO</name>
<feature type="compositionally biased region" description="Polar residues" evidence="1">
    <location>
        <begin position="315"/>
        <end position="329"/>
    </location>
</feature>
<feature type="compositionally biased region" description="Polar residues" evidence="1">
    <location>
        <begin position="336"/>
        <end position="349"/>
    </location>
</feature>
<accession>A0A177C2S5</accession>
<dbReference type="OrthoDB" id="5138418at2759"/>
<dbReference type="RefSeq" id="XP_018031816.1">
    <property type="nucleotide sequence ID" value="XM_018175764.1"/>
</dbReference>